<keyword evidence="2" id="KW-1185">Reference proteome</keyword>
<sequence>MPVQDNDSLRAQADRLAARHLKGLFQVPIVIEGVAEDSQWEPILQRQIYQRDYNVWAEVTELDVTLDAQGRITGFRDRWRTQIAADIAHDRSDDGTLLSIAETTGLVSPHARVIEVTLPETGPVEVRVNQYVPGFPAWLTLWLDTVRAQVVALQVSMWDEP</sequence>
<protein>
    <submittedName>
        <fullName evidence="1">Uncharacterized protein</fullName>
    </submittedName>
</protein>
<reference evidence="1 2" key="1">
    <citation type="submission" date="2017-05" db="EMBL/GenBank/DDBJ databases">
        <title>Comparative genomic and metabolic analysis of manganese-oxidizing mechanisms in Celeribater manganoxidans DY25T: its adaption to the environment of polymetallic nodule.</title>
        <authorList>
            <person name="Wang X."/>
        </authorList>
    </citation>
    <scope>NUCLEOTIDE SEQUENCE [LARGE SCALE GENOMIC DNA]</scope>
    <source>
        <strain evidence="1 2">DY25</strain>
    </source>
</reference>
<organism evidence="1 2">
    <name type="scientific">Pacificitalea manganoxidans</name>
    <dbReference type="NCBI Taxonomy" id="1411902"/>
    <lineage>
        <taxon>Bacteria</taxon>
        <taxon>Pseudomonadati</taxon>
        <taxon>Pseudomonadota</taxon>
        <taxon>Alphaproteobacteria</taxon>
        <taxon>Rhodobacterales</taxon>
        <taxon>Paracoccaceae</taxon>
        <taxon>Pacificitalea</taxon>
    </lineage>
</organism>
<dbReference type="EMBL" id="CP021404">
    <property type="protein sequence ID" value="ATI43063.1"/>
    <property type="molecule type" value="Genomic_DNA"/>
</dbReference>
<evidence type="ECO:0000313" key="2">
    <source>
        <dbReference type="Proteomes" id="UP000219050"/>
    </source>
</evidence>
<dbReference type="RefSeq" id="WP_097373965.1">
    <property type="nucleotide sequence ID" value="NZ_CP021404.1"/>
</dbReference>
<proteinExistence type="predicted"/>
<accession>A0A291M230</accession>
<dbReference type="AlphaFoldDB" id="A0A291M230"/>
<name>A0A291M230_9RHOB</name>
<dbReference type="KEGG" id="cmag:CBW24_14325"/>
<gene>
    <name evidence="1" type="ORF">CBW24_14325</name>
</gene>
<evidence type="ECO:0000313" key="1">
    <source>
        <dbReference type="EMBL" id="ATI43063.1"/>
    </source>
</evidence>
<dbReference type="Proteomes" id="UP000219050">
    <property type="component" value="Chromosome"/>
</dbReference>